<gene>
    <name evidence="2" type="ORF">ACFSKP_00755</name>
</gene>
<name>A0ABW5CT58_9BACT</name>
<accession>A0ABW5CT58</accession>
<reference evidence="3" key="1">
    <citation type="journal article" date="2019" name="Int. J. Syst. Evol. Microbiol.">
        <title>The Global Catalogue of Microorganisms (GCM) 10K type strain sequencing project: providing services to taxonomists for standard genome sequencing and annotation.</title>
        <authorList>
            <consortium name="The Broad Institute Genomics Platform"/>
            <consortium name="The Broad Institute Genome Sequencing Center for Infectious Disease"/>
            <person name="Wu L."/>
            <person name="Ma J."/>
        </authorList>
    </citation>
    <scope>NUCLEOTIDE SEQUENCE [LARGE SCALE GENOMIC DNA]</scope>
    <source>
        <strain evidence="3">CGMCC 4.1782</strain>
    </source>
</reference>
<dbReference type="Proteomes" id="UP001597374">
    <property type="component" value="Unassembled WGS sequence"/>
</dbReference>
<evidence type="ECO:0000313" key="3">
    <source>
        <dbReference type="Proteomes" id="UP001597374"/>
    </source>
</evidence>
<keyword evidence="3" id="KW-1185">Reference proteome</keyword>
<dbReference type="PROSITE" id="PS51257">
    <property type="entry name" value="PROKAR_LIPOPROTEIN"/>
    <property type="match status" value="1"/>
</dbReference>
<comment type="caution">
    <text evidence="2">The sequence shown here is derived from an EMBL/GenBank/DDBJ whole genome shotgun (WGS) entry which is preliminary data.</text>
</comment>
<keyword evidence="1" id="KW-0732">Signal</keyword>
<proteinExistence type="predicted"/>
<feature type="signal peptide" evidence="1">
    <location>
        <begin position="1"/>
        <end position="18"/>
    </location>
</feature>
<dbReference type="RefSeq" id="WP_250429860.1">
    <property type="nucleotide sequence ID" value="NZ_JALPRR010000002.1"/>
</dbReference>
<dbReference type="EMBL" id="JBHUIM010000001">
    <property type="protein sequence ID" value="MFD2244762.1"/>
    <property type="molecule type" value="Genomic_DNA"/>
</dbReference>
<evidence type="ECO:0000256" key="1">
    <source>
        <dbReference type="SAM" id="SignalP"/>
    </source>
</evidence>
<evidence type="ECO:0000313" key="2">
    <source>
        <dbReference type="EMBL" id="MFD2244762.1"/>
    </source>
</evidence>
<feature type="chain" id="PRO_5047344788" description="Lipoprotein" evidence="1">
    <location>
        <begin position="19"/>
        <end position="155"/>
    </location>
</feature>
<evidence type="ECO:0008006" key="4">
    <source>
        <dbReference type="Google" id="ProtNLM"/>
    </source>
</evidence>
<organism evidence="2 3">
    <name type="scientific">Pontibacter ruber</name>
    <dbReference type="NCBI Taxonomy" id="1343895"/>
    <lineage>
        <taxon>Bacteria</taxon>
        <taxon>Pseudomonadati</taxon>
        <taxon>Bacteroidota</taxon>
        <taxon>Cytophagia</taxon>
        <taxon>Cytophagales</taxon>
        <taxon>Hymenobacteraceae</taxon>
        <taxon>Pontibacter</taxon>
    </lineage>
</organism>
<sequence>MKANNVLVLLLLSLLALAQGCKQCTSVQPDPPAPVVFYFVDQQGQSLTSLQNPILHPDSIRFTLEHEPFDYLFKTPDESLNTVLYETYPVLYTKSTVNLLIHYSKEDTDTLTVGYKVNKQECYTDFTYTSYRFNGEEVRPIPGSGYLKLVKHTGS</sequence>
<protein>
    <recommendedName>
        <fullName evidence="4">Lipoprotein</fullName>
    </recommendedName>
</protein>